<evidence type="ECO:0000256" key="3">
    <source>
        <dbReference type="ARBA" id="ARBA00022448"/>
    </source>
</evidence>
<evidence type="ECO:0000256" key="2">
    <source>
        <dbReference type="ARBA" id="ARBA00007998"/>
    </source>
</evidence>
<protein>
    <submittedName>
        <fullName evidence="9">Spore gernimation protein</fullName>
    </submittedName>
</protein>
<gene>
    <name evidence="9" type="ORF">EIM92_06095</name>
</gene>
<comment type="subcellular location">
    <subcellularLocation>
        <location evidence="1">Membrane</location>
        <topology evidence="1">Multi-pass membrane protein</topology>
    </subcellularLocation>
</comment>
<keyword evidence="5 8" id="KW-0812">Transmembrane</keyword>
<dbReference type="KEGG" id="plen:EIM92_06095"/>
<feature type="transmembrane region" description="Helical" evidence="8">
    <location>
        <begin position="219"/>
        <end position="241"/>
    </location>
</feature>
<organism evidence="9 10">
    <name type="scientific">Paenibacillus lentus</name>
    <dbReference type="NCBI Taxonomy" id="1338368"/>
    <lineage>
        <taxon>Bacteria</taxon>
        <taxon>Bacillati</taxon>
        <taxon>Bacillota</taxon>
        <taxon>Bacilli</taxon>
        <taxon>Bacillales</taxon>
        <taxon>Paenibacillaceae</taxon>
        <taxon>Paenibacillus</taxon>
    </lineage>
</organism>
<accession>A0A3S8RS53</accession>
<dbReference type="EMBL" id="CP034248">
    <property type="protein sequence ID" value="AZK45826.1"/>
    <property type="molecule type" value="Genomic_DNA"/>
</dbReference>
<feature type="transmembrane region" description="Helical" evidence="8">
    <location>
        <begin position="113"/>
        <end position="130"/>
    </location>
</feature>
<dbReference type="Pfam" id="PF03845">
    <property type="entry name" value="Spore_permease"/>
    <property type="match status" value="1"/>
</dbReference>
<dbReference type="GO" id="GO:0009847">
    <property type="term" value="P:spore germination"/>
    <property type="evidence" value="ECO:0007669"/>
    <property type="project" value="InterPro"/>
</dbReference>
<dbReference type="GO" id="GO:0016020">
    <property type="term" value="C:membrane"/>
    <property type="evidence" value="ECO:0007669"/>
    <property type="project" value="UniProtKB-SubCell"/>
</dbReference>
<dbReference type="Proteomes" id="UP000273145">
    <property type="component" value="Chromosome"/>
</dbReference>
<evidence type="ECO:0000256" key="8">
    <source>
        <dbReference type="SAM" id="Phobius"/>
    </source>
</evidence>
<dbReference type="PANTHER" id="PTHR34975:SF2">
    <property type="entry name" value="SPORE GERMINATION PROTEIN A2"/>
    <property type="match status" value="1"/>
</dbReference>
<feature type="transmembrane region" description="Helical" evidence="8">
    <location>
        <begin position="269"/>
        <end position="293"/>
    </location>
</feature>
<dbReference type="PANTHER" id="PTHR34975">
    <property type="entry name" value="SPORE GERMINATION PROTEIN A2"/>
    <property type="match status" value="1"/>
</dbReference>
<comment type="similarity">
    <text evidence="2">Belongs to the amino acid-polyamine-organocation (APC) superfamily. Spore germination protein (SGP) (TC 2.A.3.9) family.</text>
</comment>
<dbReference type="RefSeq" id="WP_125081923.1">
    <property type="nucleotide sequence ID" value="NZ_CP034248.1"/>
</dbReference>
<dbReference type="NCBIfam" id="TIGR00912">
    <property type="entry name" value="2A0309"/>
    <property type="match status" value="1"/>
</dbReference>
<feature type="transmembrane region" description="Helical" evidence="8">
    <location>
        <begin position="341"/>
        <end position="360"/>
    </location>
</feature>
<evidence type="ECO:0000256" key="6">
    <source>
        <dbReference type="ARBA" id="ARBA00022989"/>
    </source>
</evidence>
<keyword evidence="6 8" id="KW-1133">Transmembrane helix</keyword>
<evidence type="ECO:0000256" key="7">
    <source>
        <dbReference type="ARBA" id="ARBA00023136"/>
    </source>
</evidence>
<feature type="transmembrane region" description="Helical" evidence="8">
    <location>
        <begin position="12"/>
        <end position="30"/>
    </location>
</feature>
<evidence type="ECO:0000313" key="10">
    <source>
        <dbReference type="Proteomes" id="UP000273145"/>
    </source>
</evidence>
<feature type="transmembrane region" description="Helical" evidence="8">
    <location>
        <begin position="73"/>
        <end position="93"/>
    </location>
</feature>
<name>A0A3S8RS53_9BACL</name>
<keyword evidence="4" id="KW-0309">Germination</keyword>
<evidence type="ECO:0000256" key="1">
    <source>
        <dbReference type="ARBA" id="ARBA00004141"/>
    </source>
</evidence>
<evidence type="ECO:0000256" key="5">
    <source>
        <dbReference type="ARBA" id="ARBA00022692"/>
    </source>
</evidence>
<keyword evidence="3" id="KW-0813">Transport</keyword>
<feature type="transmembrane region" description="Helical" evidence="8">
    <location>
        <begin position="142"/>
        <end position="165"/>
    </location>
</feature>
<evidence type="ECO:0000256" key="4">
    <source>
        <dbReference type="ARBA" id="ARBA00022544"/>
    </source>
</evidence>
<proteinExistence type="inferred from homology"/>
<feature type="transmembrane region" description="Helical" evidence="8">
    <location>
        <begin position="305"/>
        <end position="321"/>
    </location>
</feature>
<dbReference type="OrthoDB" id="1891864at2"/>
<keyword evidence="10" id="KW-1185">Reference proteome</keyword>
<reference evidence="9 10" key="1">
    <citation type="submission" date="2018-11" db="EMBL/GenBank/DDBJ databases">
        <title>Genome sequencing of Paenibacillus lentus DSM25539(T).</title>
        <authorList>
            <person name="Kook J.-K."/>
            <person name="Park S.-N."/>
            <person name="Lim Y.K."/>
        </authorList>
    </citation>
    <scope>NUCLEOTIDE SEQUENCE [LARGE SCALE GENOMIC DNA]</scope>
    <source>
        <strain evidence="9 10">DSM 25539</strain>
    </source>
</reference>
<feature type="transmembrane region" description="Helical" evidence="8">
    <location>
        <begin position="36"/>
        <end position="61"/>
    </location>
</feature>
<keyword evidence="7 8" id="KW-0472">Membrane</keyword>
<dbReference type="AlphaFoldDB" id="A0A3S8RS53"/>
<evidence type="ECO:0000313" key="9">
    <source>
        <dbReference type="EMBL" id="AZK45826.1"/>
    </source>
</evidence>
<sequence length="432" mass="45834">MEKIRISPLQFFSLVLLFELGTALVVNLGLEAKKDEWLAILIGLAIGLMLYAVYTRLYLWYPNMLPTAFFRILLGRYLGTLLGIAYMVFFLNKASRDLMDGGLLVGSFMLRETPLFIINLLMIITVAYTLHKGLEVLARTALIFMVIVIAIGILSLLLMGFAKIIDLNRLMPVMGNGIMPLLQAVPQKNYQFPFAEVIAFSMLLPFLNNPKKGVKAGYFALIFAGVILSLTVATIISVLGVELAERSMFPLLATIGKATISDFIQRPDIFVVMTLIVGVYFKMSIFSYAAVIGISDVFNIPYRKLIFPVALIILYTTTLLARSTSEYLVEGGKMLYLVDPLFYIVLPVIVLVAAIIHKLVSRSGGPGAGGGGTIGAGAGLGTDSVAMGTGAGAGSDRGSGAAGGASTGVKAGSGIGCEVTGVGAGAGDGGSS</sequence>
<dbReference type="InterPro" id="IPR004761">
    <property type="entry name" value="Spore_GerAB"/>
</dbReference>